<dbReference type="SUPFAM" id="SSF46785">
    <property type="entry name" value="Winged helix' DNA-binding domain"/>
    <property type="match status" value="1"/>
</dbReference>
<gene>
    <name evidence="5" type="ORF">VXC91_25630</name>
</gene>
<dbReference type="Pfam" id="PF07848">
    <property type="entry name" value="PaaX"/>
    <property type="match status" value="1"/>
</dbReference>
<dbReference type="PANTHER" id="PTHR30319:SF1">
    <property type="entry name" value="TRANSCRIPTIONAL REPRESSOR PAAX"/>
    <property type="match status" value="1"/>
</dbReference>
<comment type="caution">
    <text evidence="5">The sequence shown here is derived from an EMBL/GenBank/DDBJ whole genome shotgun (WGS) entry which is preliminary data.</text>
</comment>
<feature type="domain" description="Transcriptional repressor PaaX-like C-terminal" evidence="3">
    <location>
        <begin position="198"/>
        <end position="287"/>
    </location>
</feature>
<evidence type="ECO:0000259" key="3">
    <source>
        <dbReference type="Pfam" id="PF08223"/>
    </source>
</evidence>
<reference evidence="5" key="1">
    <citation type="submission" date="2024-01" db="EMBL/GenBank/DDBJ databases">
        <title>First draft genome sequence data of TA4-1, the type strain of Gram-positive actinobacterium Streptomyces chiangmaiensis.</title>
        <authorList>
            <person name="Yasawong M."/>
            <person name="Nantapong N."/>
        </authorList>
    </citation>
    <scope>NUCLEOTIDE SEQUENCE</scope>
    <source>
        <strain evidence="5">TA4-1</strain>
    </source>
</reference>
<dbReference type="Pfam" id="PF08223">
    <property type="entry name" value="PaaX_C"/>
    <property type="match status" value="1"/>
</dbReference>
<dbReference type="InterPro" id="IPR012906">
    <property type="entry name" value="PaaX-like_N"/>
</dbReference>
<dbReference type="InterPro" id="IPR013225">
    <property type="entry name" value="PaaX_C"/>
</dbReference>
<protein>
    <submittedName>
        <fullName evidence="5">PaaX family transcriptional regulator C-terminal domain-containing protein</fullName>
    </submittedName>
</protein>
<sequence length="292" mass="32620">MTSASAATELSGEDTLALTEQGTTSVSPRTFIVTLYGLYGRRHDGWLSVASLIALLGDLGVDEQAVRSSISRLKRRGILEARRQGGLAGYELSPEAREILHEGDERIFRQERPSLADGWVLAVFSVPESERSKRYQLRSRLSGMGFGTVAPGVWIAPAHLYESTSAMLRRLDLTAYVDLLRSEYLAFAAVPEKVRQWWDLDELALRYEAFIAAQEPVLERWQKHPSADDVAAFVDYIRALTSWRRLPYMEPGLPAEVLPERWAGLHAAPLFFALKTELEGRAQAHVARTLGP</sequence>
<dbReference type="Gene3D" id="1.10.10.10">
    <property type="entry name" value="Winged helix-like DNA-binding domain superfamily/Winged helix DNA-binding domain"/>
    <property type="match status" value="1"/>
</dbReference>
<keyword evidence="6" id="KW-1185">Reference proteome</keyword>
<evidence type="ECO:0000259" key="4">
    <source>
        <dbReference type="Pfam" id="PF20803"/>
    </source>
</evidence>
<dbReference type="InterPro" id="IPR036390">
    <property type="entry name" value="WH_DNA-bd_sf"/>
</dbReference>
<dbReference type="InterPro" id="IPR048846">
    <property type="entry name" value="PaaX-like_central"/>
</dbReference>
<evidence type="ECO:0000259" key="2">
    <source>
        <dbReference type="Pfam" id="PF07848"/>
    </source>
</evidence>
<dbReference type="RefSeq" id="WP_329509691.1">
    <property type="nucleotide sequence ID" value="NZ_BAAAYZ010000215.1"/>
</dbReference>
<proteinExistence type="predicted"/>
<dbReference type="PIRSF" id="PIRSF020623">
    <property type="entry name" value="PaaX"/>
    <property type="match status" value="1"/>
</dbReference>
<dbReference type="PANTHER" id="PTHR30319">
    <property type="entry name" value="PHENYLACETIC ACID REGULATOR-RELATED TRANSCRIPTIONAL REPRESSOR"/>
    <property type="match status" value="1"/>
</dbReference>
<dbReference type="Gene3D" id="3.30.70.2650">
    <property type="match status" value="1"/>
</dbReference>
<name>A0ABU7FMB7_9ACTN</name>
<dbReference type="InterPro" id="IPR036388">
    <property type="entry name" value="WH-like_DNA-bd_sf"/>
</dbReference>
<feature type="domain" description="Transcriptional repressor PaaX-like central Cas2-like" evidence="4">
    <location>
        <begin position="116"/>
        <end position="192"/>
    </location>
</feature>
<evidence type="ECO:0000313" key="6">
    <source>
        <dbReference type="Proteomes" id="UP001333996"/>
    </source>
</evidence>
<accession>A0ABU7FMB7</accession>
<dbReference type="InterPro" id="IPR011965">
    <property type="entry name" value="PaaX_trns_reg"/>
</dbReference>
<feature type="region of interest" description="Disordered" evidence="1">
    <location>
        <begin position="1"/>
        <end position="21"/>
    </location>
</feature>
<dbReference type="Pfam" id="PF20803">
    <property type="entry name" value="PaaX_M"/>
    <property type="match status" value="1"/>
</dbReference>
<dbReference type="Proteomes" id="UP001333996">
    <property type="component" value="Unassembled WGS sequence"/>
</dbReference>
<organism evidence="5 6">
    <name type="scientific">Streptomyces chiangmaiensis</name>
    <dbReference type="NCBI Taxonomy" id="766497"/>
    <lineage>
        <taxon>Bacteria</taxon>
        <taxon>Bacillati</taxon>
        <taxon>Actinomycetota</taxon>
        <taxon>Actinomycetes</taxon>
        <taxon>Kitasatosporales</taxon>
        <taxon>Streptomycetaceae</taxon>
        <taxon>Streptomyces</taxon>
    </lineage>
</organism>
<feature type="domain" description="Transcriptional repressor PaaX-like N-terminal" evidence="2">
    <location>
        <begin position="28"/>
        <end position="94"/>
    </location>
</feature>
<dbReference type="EMBL" id="JAYWVC010000102">
    <property type="protein sequence ID" value="MED7825276.1"/>
    <property type="molecule type" value="Genomic_DNA"/>
</dbReference>
<evidence type="ECO:0000313" key="5">
    <source>
        <dbReference type="EMBL" id="MED7825276.1"/>
    </source>
</evidence>
<evidence type="ECO:0000256" key="1">
    <source>
        <dbReference type="SAM" id="MobiDB-lite"/>
    </source>
</evidence>